<dbReference type="Gene3D" id="3.20.20.140">
    <property type="entry name" value="Metal-dependent hydrolases"/>
    <property type="match status" value="1"/>
</dbReference>
<organism evidence="13 14">
    <name type="scientific">Marasmius tenuissimus</name>
    <dbReference type="NCBI Taxonomy" id="585030"/>
    <lineage>
        <taxon>Eukaryota</taxon>
        <taxon>Fungi</taxon>
        <taxon>Dikarya</taxon>
        <taxon>Basidiomycota</taxon>
        <taxon>Agaricomycotina</taxon>
        <taxon>Agaricomycetes</taxon>
        <taxon>Agaricomycetidae</taxon>
        <taxon>Agaricales</taxon>
        <taxon>Marasmiineae</taxon>
        <taxon>Marasmiaceae</taxon>
        <taxon>Marasmius</taxon>
    </lineage>
</organism>
<comment type="similarity">
    <text evidence="3">Belongs to the metallo-dependent hydrolases superfamily. Allantoinase family.</text>
</comment>
<feature type="compositionally biased region" description="Polar residues" evidence="10">
    <location>
        <begin position="734"/>
        <end position="743"/>
    </location>
</feature>
<keyword evidence="9" id="KW-0863">Zinc-finger</keyword>
<evidence type="ECO:0000256" key="1">
    <source>
        <dbReference type="ARBA" id="ARBA00001947"/>
    </source>
</evidence>
<feature type="transmembrane region" description="Helical" evidence="11">
    <location>
        <begin position="665"/>
        <end position="691"/>
    </location>
</feature>
<evidence type="ECO:0000256" key="6">
    <source>
        <dbReference type="ARBA" id="ARBA00022723"/>
    </source>
</evidence>
<evidence type="ECO:0000256" key="4">
    <source>
        <dbReference type="ARBA" id="ARBA00011881"/>
    </source>
</evidence>
<evidence type="ECO:0000256" key="11">
    <source>
        <dbReference type="SAM" id="Phobius"/>
    </source>
</evidence>
<keyword evidence="11" id="KW-1133">Transmembrane helix</keyword>
<gene>
    <name evidence="13" type="primary">DAL1</name>
    <name evidence="13" type="ORF">AAF712_000150</name>
</gene>
<dbReference type="PROSITE" id="PS50089">
    <property type="entry name" value="ZF_RING_2"/>
    <property type="match status" value="1"/>
</dbReference>
<dbReference type="GO" id="GO:0004038">
    <property type="term" value="F:allantoinase activity"/>
    <property type="evidence" value="ECO:0007669"/>
    <property type="project" value="UniProtKB-EC"/>
</dbReference>
<keyword evidence="11" id="KW-0472">Membrane</keyword>
<keyword evidence="14" id="KW-1185">Reference proteome</keyword>
<feature type="compositionally biased region" description="Basic and acidic residues" evidence="10">
    <location>
        <begin position="814"/>
        <end position="825"/>
    </location>
</feature>
<dbReference type="Pfam" id="PF01979">
    <property type="entry name" value="Amidohydro_1"/>
    <property type="match status" value="2"/>
</dbReference>
<dbReference type="Proteomes" id="UP001437256">
    <property type="component" value="Unassembled WGS sequence"/>
</dbReference>
<evidence type="ECO:0000256" key="3">
    <source>
        <dbReference type="ARBA" id="ARBA00010368"/>
    </source>
</evidence>
<evidence type="ECO:0000256" key="10">
    <source>
        <dbReference type="SAM" id="MobiDB-lite"/>
    </source>
</evidence>
<feature type="compositionally biased region" description="Basic and acidic residues" evidence="10">
    <location>
        <begin position="760"/>
        <end position="776"/>
    </location>
</feature>
<dbReference type="InterPro" id="IPR006680">
    <property type="entry name" value="Amidohydro-rel"/>
</dbReference>
<dbReference type="NCBIfam" id="TIGR03178">
    <property type="entry name" value="allantoinase"/>
    <property type="match status" value="1"/>
</dbReference>
<keyword evidence="6" id="KW-0479">Metal-binding</keyword>
<dbReference type="SUPFAM" id="SSF57850">
    <property type="entry name" value="RING/U-box"/>
    <property type="match status" value="1"/>
</dbReference>
<dbReference type="InterPro" id="IPR050138">
    <property type="entry name" value="DHOase/Allantoinase_Hydrolase"/>
</dbReference>
<feature type="compositionally biased region" description="Low complexity" evidence="10">
    <location>
        <begin position="791"/>
        <end position="807"/>
    </location>
</feature>
<dbReference type="PANTHER" id="PTHR43668:SF2">
    <property type="entry name" value="ALLANTOINASE"/>
    <property type="match status" value="1"/>
</dbReference>
<keyword evidence="11" id="KW-0812">Transmembrane</keyword>
<proteinExistence type="inferred from homology"/>
<dbReference type="InterPro" id="IPR011059">
    <property type="entry name" value="Metal-dep_hydrolase_composite"/>
</dbReference>
<feature type="compositionally biased region" description="Acidic residues" evidence="10">
    <location>
        <begin position="894"/>
        <end position="904"/>
    </location>
</feature>
<evidence type="ECO:0000313" key="13">
    <source>
        <dbReference type="EMBL" id="KAL0072387.1"/>
    </source>
</evidence>
<protein>
    <recommendedName>
        <fullName evidence="5">allantoinase</fullName>
        <ecNumber evidence="5">3.5.2.5</ecNumber>
    </recommendedName>
</protein>
<dbReference type="Pfam" id="PF13639">
    <property type="entry name" value="zf-RING_2"/>
    <property type="match status" value="1"/>
</dbReference>
<dbReference type="EMBL" id="JBBXMP010000001">
    <property type="protein sequence ID" value="KAL0072387.1"/>
    <property type="molecule type" value="Genomic_DNA"/>
</dbReference>
<dbReference type="InterPro" id="IPR001841">
    <property type="entry name" value="Znf_RING"/>
</dbReference>
<evidence type="ECO:0000259" key="12">
    <source>
        <dbReference type="PROSITE" id="PS50089"/>
    </source>
</evidence>
<dbReference type="PANTHER" id="PTHR43668">
    <property type="entry name" value="ALLANTOINASE"/>
    <property type="match status" value="1"/>
</dbReference>
<keyword evidence="7 13" id="KW-0378">Hydrolase</keyword>
<evidence type="ECO:0000256" key="8">
    <source>
        <dbReference type="ARBA" id="ARBA00022833"/>
    </source>
</evidence>
<accession>A0ABR3AII3</accession>
<feature type="domain" description="RING-type" evidence="12">
    <location>
        <begin position="836"/>
        <end position="880"/>
    </location>
</feature>
<dbReference type="Gene3D" id="3.30.40.10">
    <property type="entry name" value="Zinc/RING finger domain, C3HC4 (zinc finger)"/>
    <property type="match status" value="1"/>
</dbReference>
<evidence type="ECO:0000256" key="9">
    <source>
        <dbReference type="PROSITE-ProRule" id="PRU00175"/>
    </source>
</evidence>
<evidence type="ECO:0000313" key="14">
    <source>
        <dbReference type="Proteomes" id="UP001437256"/>
    </source>
</evidence>
<dbReference type="SMART" id="SM00184">
    <property type="entry name" value="RING"/>
    <property type="match status" value="1"/>
</dbReference>
<dbReference type="InterPro" id="IPR032466">
    <property type="entry name" value="Metal_Hydrolase"/>
</dbReference>
<sequence>MSPHIIFVGSQVLLSGQEGLHPAAIVIDSASGRITEVRPGSFSKTDPSFPSDAQWIDAGSKVILPGLVDAHVHLNEPGRTEWEGFWTGTRAAVSGGITTVVDMPLNSIPPTVTVANLEIKREAAKGQCFCDVAFWGGVIPGNESHLKPLVEAGVKGFKCFLIESGVEDLSSTTLLFHAELETSPNPLEAGSDRSSYKTFLQSRPQELEFNAISLITKLQKSYPSLRCHIVHLSAASALPIIRAARASGANLTVETCFHYLCLSSDDIPSGRPEFKCCPPIRETDNRDQLWAALKEGVIDCIVSDHSPCVAELKLLDEGDIMGAWGGISSLGIGLSLLWTEGRKRGVTLGDIVKWTSLNTAKHAGVETTKGRLAPGYDGDIIFWDPDAETEVSEKTLNFRNKVSPSLTFTYADPGRIRMKSLLLVLLAFLVHYSLAYVPASPTNDTTTSSGGPNVTDVSMVHVQWFPNGSYQQTVSYELVGNGSQGVSQGALVHFSENYVNNDTNPTTTPWIALVSCDYNATNASDVVDIFTLARDKGAVAALLYSLYSSACVINPEYADPHTFDQVFDIFSTQSLTSSRLIEYQFGQIGSTNESLTPLYSNYNSTRLNESSSVVANSINNRYATAPGYLFATLIAYNATNATNYTIGSGAGDTGGEHRNGRQNTALAMIVLYAITGCVSALFCIVIISGAIRAIRHPERYGPRARYGYGESGLQSRARGLTRAILDTFPVVKFGSSTPNTQPSGKDIESTDSGDNPALEMTHKTQHDQDMQKETAADKTTPVVATARSAVAPEGPEETSSPEASTSSNVATRRPPPDEARSSREDVVPAAIGRETCPICILDFEEGDDLRVLPCEGKHRFHQQCVDPWLLELSSSCPICRHDFLALENMLSGEGPEDSDMEEDNPPQPVAVRTSNPRRSSRFSRYVRSAIQRRRHRRSQHDDVPPVPNVDNNA</sequence>
<dbReference type="SUPFAM" id="SSF51338">
    <property type="entry name" value="Composite domain of metallo-dependent hydrolases"/>
    <property type="match status" value="1"/>
</dbReference>
<comment type="subunit">
    <text evidence="4">Homotetramer.</text>
</comment>
<dbReference type="InterPro" id="IPR002195">
    <property type="entry name" value="Dihydroorotase_CS"/>
</dbReference>
<evidence type="ECO:0000256" key="2">
    <source>
        <dbReference type="ARBA" id="ARBA00004968"/>
    </source>
</evidence>
<dbReference type="InterPro" id="IPR017593">
    <property type="entry name" value="Allantoinase"/>
</dbReference>
<dbReference type="EC" id="3.5.2.5" evidence="5"/>
<name>A0ABR3AII3_9AGAR</name>
<reference evidence="13 14" key="1">
    <citation type="submission" date="2024-05" db="EMBL/GenBank/DDBJ databases">
        <title>A draft genome resource for the thread blight pathogen Marasmius tenuissimus strain MS-2.</title>
        <authorList>
            <person name="Yulfo-Soto G.E."/>
            <person name="Baruah I.K."/>
            <person name="Amoako-Attah I."/>
            <person name="Bukari Y."/>
            <person name="Meinhardt L.W."/>
            <person name="Bailey B.A."/>
            <person name="Cohen S.P."/>
        </authorList>
    </citation>
    <scope>NUCLEOTIDE SEQUENCE [LARGE SCALE GENOMIC DNA]</scope>
    <source>
        <strain evidence="13 14">MS-2</strain>
    </source>
</reference>
<feature type="region of interest" description="Disordered" evidence="10">
    <location>
        <begin position="732"/>
        <end position="825"/>
    </location>
</feature>
<dbReference type="PROSITE" id="PS00482">
    <property type="entry name" value="DIHYDROOROTASE_1"/>
    <property type="match status" value="1"/>
</dbReference>
<comment type="caution">
    <text evidence="13">The sequence shown here is derived from an EMBL/GenBank/DDBJ whole genome shotgun (WGS) entry which is preliminary data.</text>
</comment>
<evidence type="ECO:0000256" key="7">
    <source>
        <dbReference type="ARBA" id="ARBA00022801"/>
    </source>
</evidence>
<feature type="region of interest" description="Disordered" evidence="10">
    <location>
        <begin position="890"/>
        <end position="953"/>
    </location>
</feature>
<dbReference type="CDD" id="cd16454">
    <property type="entry name" value="RING-H2_PA-TM-RING"/>
    <property type="match status" value="1"/>
</dbReference>
<dbReference type="SUPFAM" id="SSF51556">
    <property type="entry name" value="Metallo-dependent hydrolases"/>
    <property type="match status" value="1"/>
</dbReference>
<comment type="cofactor">
    <cofactor evidence="1">
        <name>Zn(2+)</name>
        <dbReference type="ChEBI" id="CHEBI:29105"/>
    </cofactor>
</comment>
<keyword evidence="8" id="KW-0862">Zinc</keyword>
<dbReference type="InterPro" id="IPR013083">
    <property type="entry name" value="Znf_RING/FYVE/PHD"/>
</dbReference>
<comment type="pathway">
    <text evidence="2">Nitrogen metabolism; (S)-allantoin degradation; allantoate from (S)-allantoin: step 1/1.</text>
</comment>
<evidence type="ECO:0000256" key="5">
    <source>
        <dbReference type="ARBA" id="ARBA00012863"/>
    </source>
</evidence>